<gene>
    <name evidence="2" type="ORF">KIW84_073035</name>
</gene>
<sequence length="201" mass="22693">MVLGNSRFRRSIEDVPAKVWQTIKELGIEGEEDDGLFEGIVIDMKARDRKAFEDSMERDLMDYGDSLEASGFTKSLTCRLGDSDHTPFCSLALGWSELMMLLGDVCPTIGCIGSFIWPYGSDKSFTVESCYDRLIQVAGLMELENDLKLALSLLWQTSIPLKVKIFGWRLLLDRLPIHSNLAIRNFINNIRDKGFGGKFAR</sequence>
<feature type="domain" description="Reverse transcriptase zinc-binding" evidence="1">
    <location>
        <begin position="125"/>
        <end position="187"/>
    </location>
</feature>
<evidence type="ECO:0000259" key="1">
    <source>
        <dbReference type="Pfam" id="PF13966"/>
    </source>
</evidence>
<dbReference type="Gramene" id="Psat07G0303500-T1">
    <property type="protein sequence ID" value="KAI5386730.1"/>
    <property type="gene ID" value="KIW84_073035"/>
</dbReference>
<dbReference type="Proteomes" id="UP001058974">
    <property type="component" value="Chromosome 7"/>
</dbReference>
<evidence type="ECO:0000313" key="3">
    <source>
        <dbReference type="Proteomes" id="UP001058974"/>
    </source>
</evidence>
<reference evidence="2 3" key="1">
    <citation type="journal article" date="2022" name="Nat. Genet.">
        <title>Improved pea reference genome and pan-genome highlight genomic features and evolutionary characteristics.</title>
        <authorList>
            <person name="Yang T."/>
            <person name="Liu R."/>
            <person name="Luo Y."/>
            <person name="Hu S."/>
            <person name="Wang D."/>
            <person name="Wang C."/>
            <person name="Pandey M.K."/>
            <person name="Ge S."/>
            <person name="Xu Q."/>
            <person name="Li N."/>
            <person name="Li G."/>
            <person name="Huang Y."/>
            <person name="Saxena R.K."/>
            <person name="Ji Y."/>
            <person name="Li M."/>
            <person name="Yan X."/>
            <person name="He Y."/>
            <person name="Liu Y."/>
            <person name="Wang X."/>
            <person name="Xiang C."/>
            <person name="Varshney R.K."/>
            <person name="Ding H."/>
            <person name="Gao S."/>
            <person name="Zong X."/>
        </authorList>
    </citation>
    <scope>NUCLEOTIDE SEQUENCE [LARGE SCALE GENOMIC DNA]</scope>
    <source>
        <strain evidence="2 3">cv. Zhongwan 6</strain>
    </source>
</reference>
<dbReference type="AlphaFoldDB" id="A0A9D4VMT6"/>
<name>A0A9D4VMT6_PEA</name>
<dbReference type="Pfam" id="PF13966">
    <property type="entry name" value="zf-RVT"/>
    <property type="match status" value="1"/>
</dbReference>
<organism evidence="2 3">
    <name type="scientific">Pisum sativum</name>
    <name type="common">Garden pea</name>
    <name type="synonym">Lathyrus oleraceus</name>
    <dbReference type="NCBI Taxonomy" id="3888"/>
    <lineage>
        <taxon>Eukaryota</taxon>
        <taxon>Viridiplantae</taxon>
        <taxon>Streptophyta</taxon>
        <taxon>Embryophyta</taxon>
        <taxon>Tracheophyta</taxon>
        <taxon>Spermatophyta</taxon>
        <taxon>Magnoliopsida</taxon>
        <taxon>eudicotyledons</taxon>
        <taxon>Gunneridae</taxon>
        <taxon>Pentapetalae</taxon>
        <taxon>rosids</taxon>
        <taxon>fabids</taxon>
        <taxon>Fabales</taxon>
        <taxon>Fabaceae</taxon>
        <taxon>Papilionoideae</taxon>
        <taxon>50 kb inversion clade</taxon>
        <taxon>NPAAA clade</taxon>
        <taxon>Hologalegina</taxon>
        <taxon>IRL clade</taxon>
        <taxon>Fabeae</taxon>
        <taxon>Lathyrus</taxon>
    </lineage>
</organism>
<dbReference type="InterPro" id="IPR026960">
    <property type="entry name" value="RVT-Znf"/>
</dbReference>
<accession>A0A9D4VMT6</accession>
<protein>
    <recommendedName>
        <fullName evidence="1">Reverse transcriptase zinc-binding domain-containing protein</fullName>
    </recommendedName>
</protein>
<proteinExistence type="predicted"/>
<evidence type="ECO:0000313" key="2">
    <source>
        <dbReference type="EMBL" id="KAI5386730.1"/>
    </source>
</evidence>
<comment type="caution">
    <text evidence="2">The sequence shown here is derived from an EMBL/GenBank/DDBJ whole genome shotgun (WGS) entry which is preliminary data.</text>
</comment>
<dbReference type="EMBL" id="JAMSHJ010000007">
    <property type="protein sequence ID" value="KAI5386730.1"/>
    <property type="molecule type" value="Genomic_DNA"/>
</dbReference>
<keyword evidence="3" id="KW-1185">Reference proteome</keyword>